<feature type="transmembrane region" description="Helical" evidence="1">
    <location>
        <begin position="236"/>
        <end position="252"/>
    </location>
</feature>
<keyword evidence="4" id="KW-1185">Reference proteome</keyword>
<dbReference type="GO" id="GO:0008237">
    <property type="term" value="F:metallopeptidase activity"/>
    <property type="evidence" value="ECO:0007669"/>
    <property type="project" value="UniProtKB-KW"/>
</dbReference>
<gene>
    <name evidence="3" type="ORF">HIJ39_08170</name>
</gene>
<dbReference type="AlphaFoldDB" id="A0A7Y0L3M7"/>
<sequence length="261" mass="28957">MKWNRWIRWPGISSPDPLFLRYIGRVPTWRMVLATAAGGLMVLVMGQAAHSSAVGYGYGGIFFVALSWPLLRAIVRSLNWTDGTIWQTVLLVIASLAMGAVGDKILGFNPQAAKMHQISWPEGQHLLWQFPLVLPVENLVLLGGLVAVWQIVRPRTAFERMMVAILAAFVFGLWHVPAWGGWTMLVIGLTVLPWTLYLLATGDMLVPILAHIVMDTLAVTGTAAPTHSLLRHLADPVLLLALLVLGLAWSILRERRERRHS</sequence>
<keyword evidence="3" id="KW-0378">Hydrolase</keyword>
<dbReference type="InterPro" id="IPR003675">
    <property type="entry name" value="Rce1/LyrA-like_dom"/>
</dbReference>
<dbReference type="RefSeq" id="WP_169098529.1">
    <property type="nucleotide sequence ID" value="NZ_JABBVZ010000020.1"/>
</dbReference>
<dbReference type="GO" id="GO:0004175">
    <property type="term" value="F:endopeptidase activity"/>
    <property type="evidence" value="ECO:0007669"/>
    <property type="project" value="UniProtKB-ARBA"/>
</dbReference>
<dbReference type="EMBL" id="JABBVZ010000020">
    <property type="protein sequence ID" value="NMP22327.1"/>
    <property type="molecule type" value="Genomic_DNA"/>
</dbReference>
<keyword evidence="1" id="KW-0472">Membrane</keyword>
<dbReference type="GO" id="GO:0080120">
    <property type="term" value="P:CAAX-box protein maturation"/>
    <property type="evidence" value="ECO:0007669"/>
    <property type="project" value="UniProtKB-ARBA"/>
</dbReference>
<feature type="transmembrane region" description="Helical" evidence="1">
    <location>
        <begin position="205"/>
        <end position="224"/>
    </location>
</feature>
<feature type="transmembrane region" description="Helical" evidence="1">
    <location>
        <begin position="55"/>
        <end position="73"/>
    </location>
</feature>
<evidence type="ECO:0000313" key="4">
    <source>
        <dbReference type="Proteomes" id="UP000533476"/>
    </source>
</evidence>
<keyword evidence="1" id="KW-0812">Transmembrane</keyword>
<dbReference type="Proteomes" id="UP000533476">
    <property type="component" value="Unassembled WGS sequence"/>
</dbReference>
<proteinExistence type="predicted"/>
<feature type="transmembrane region" description="Helical" evidence="1">
    <location>
        <begin position="161"/>
        <end position="176"/>
    </location>
</feature>
<evidence type="ECO:0000256" key="1">
    <source>
        <dbReference type="SAM" id="Phobius"/>
    </source>
</evidence>
<keyword evidence="3" id="KW-0482">Metalloprotease</keyword>
<reference evidence="3 4" key="1">
    <citation type="submission" date="2020-04" db="EMBL/GenBank/DDBJ databases">
        <authorList>
            <person name="Zhang R."/>
            <person name="Schippers A."/>
        </authorList>
    </citation>
    <scope>NUCLEOTIDE SEQUENCE [LARGE SCALE GENOMIC DNA]</scope>
    <source>
        <strain evidence="3 4">DSM 109850</strain>
    </source>
</reference>
<organism evidence="3 4">
    <name type="scientific">Sulfobacillus harzensis</name>
    <dbReference type="NCBI Taxonomy" id="2729629"/>
    <lineage>
        <taxon>Bacteria</taxon>
        <taxon>Bacillati</taxon>
        <taxon>Bacillota</taxon>
        <taxon>Clostridia</taxon>
        <taxon>Eubacteriales</taxon>
        <taxon>Clostridiales Family XVII. Incertae Sedis</taxon>
        <taxon>Sulfobacillus</taxon>
    </lineage>
</organism>
<comment type="caution">
    <text evidence="3">The sequence shown here is derived from an EMBL/GenBank/DDBJ whole genome shotgun (WGS) entry which is preliminary data.</text>
</comment>
<feature type="transmembrane region" description="Helical" evidence="1">
    <location>
        <begin position="85"/>
        <end position="106"/>
    </location>
</feature>
<dbReference type="GO" id="GO:0006508">
    <property type="term" value="P:proteolysis"/>
    <property type="evidence" value="ECO:0007669"/>
    <property type="project" value="UniProtKB-KW"/>
</dbReference>
<name>A0A7Y0L3M7_9FIRM</name>
<keyword evidence="1" id="KW-1133">Transmembrane helix</keyword>
<feature type="transmembrane region" description="Helical" evidence="1">
    <location>
        <begin position="182"/>
        <end position="200"/>
    </location>
</feature>
<evidence type="ECO:0000259" key="2">
    <source>
        <dbReference type="Pfam" id="PF02517"/>
    </source>
</evidence>
<feature type="transmembrane region" description="Helical" evidence="1">
    <location>
        <begin position="126"/>
        <end position="149"/>
    </location>
</feature>
<protein>
    <submittedName>
        <fullName evidence="3">CPBP family intramembrane metalloprotease</fullName>
    </submittedName>
</protein>
<feature type="domain" description="CAAX prenyl protease 2/Lysostaphin resistance protein A-like" evidence="2">
    <location>
        <begin position="136"/>
        <end position="216"/>
    </location>
</feature>
<feature type="transmembrane region" description="Helical" evidence="1">
    <location>
        <begin position="31"/>
        <end position="49"/>
    </location>
</feature>
<dbReference type="Pfam" id="PF02517">
    <property type="entry name" value="Rce1-like"/>
    <property type="match status" value="1"/>
</dbReference>
<accession>A0A7Y0L3M7</accession>
<evidence type="ECO:0000313" key="3">
    <source>
        <dbReference type="EMBL" id="NMP22327.1"/>
    </source>
</evidence>
<keyword evidence="3" id="KW-0645">Protease</keyword>